<accession>H3SJU4</accession>
<dbReference type="Pfam" id="PF13474">
    <property type="entry name" value="SnoaL_3"/>
    <property type="match status" value="1"/>
</dbReference>
<comment type="caution">
    <text evidence="2">The sequence shown here is derived from an EMBL/GenBank/DDBJ whole genome shotgun (WGS) entry which is preliminary data.</text>
</comment>
<protein>
    <recommendedName>
        <fullName evidence="1">SnoaL-like domain-containing protein</fullName>
    </recommendedName>
</protein>
<dbReference type="STRING" id="1131935.PDENDC454_19108"/>
<dbReference type="PATRIC" id="fig|1131935.3.peg.3970"/>
<organism evidence="2 3">
    <name type="scientific">Paenibacillus dendritiformis C454</name>
    <dbReference type="NCBI Taxonomy" id="1131935"/>
    <lineage>
        <taxon>Bacteria</taxon>
        <taxon>Bacillati</taxon>
        <taxon>Bacillota</taxon>
        <taxon>Bacilli</taxon>
        <taxon>Bacillales</taxon>
        <taxon>Paenibacillaceae</taxon>
        <taxon>Paenibacillus</taxon>
    </lineage>
</organism>
<keyword evidence="3" id="KW-1185">Reference proteome</keyword>
<dbReference type="InterPro" id="IPR032710">
    <property type="entry name" value="NTF2-like_dom_sf"/>
</dbReference>
<dbReference type="InterPro" id="IPR037401">
    <property type="entry name" value="SnoaL-like"/>
</dbReference>
<evidence type="ECO:0000259" key="1">
    <source>
        <dbReference type="Pfam" id="PF13474"/>
    </source>
</evidence>
<dbReference type="EMBL" id="AHKH01000061">
    <property type="protein sequence ID" value="EHQ60666.1"/>
    <property type="molecule type" value="Genomic_DNA"/>
</dbReference>
<reference evidence="2 3" key="1">
    <citation type="journal article" date="2012" name="J. Bacteriol.">
        <title>Genome Sequence of the Pattern-Forming Social Bacterium Paenibacillus dendritiformis C454 Chiral Morphotype.</title>
        <authorList>
            <person name="Sirota-Madi A."/>
            <person name="Olender T."/>
            <person name="Helman Y."/>
            <person name="Brainis I."/>
            <person name="Finkelshtein A."/>
            <person name="Roth D."/>
            <person name="Hagai E."/>
            <person name="Leshkowitz D."/>
            <person name="Brodsky L."/>
            <person name="Galatenko V."/>
            <person name="Nikolaev V."/>
            <person name="Gutnick D.L."/>
            <person name="Lancet D."/>
            <person name="Ben-Jacob E."/>
        </authorList>
    </citation>
    <scope>NUCLEOTIDE SEQUENCE [LARGE SCALE GENOMIC DNA]</scope>
    <source>
        <strain evidence="2 3">C454</strain>
    </source>
</reference>
<evidence type="ECO:0000313" key="3">
    <source>
        <dbReference type="Proteomes" id="UP000003900"/>
    </source>
</evidence>
<dbReference type="Proteomes" id="UP000003900">
    <property type="component" value="Unassembled WGS sequence"/>
</dbReference>
<dbReference type="SUPFAM" id="SSF54427">
    <property type="entry name" value="NTF2-like"/>
    <property type="match status" value="1"/>
</dbReference>
<proteinExistence type="predicted"/>
<gene>
    <name evidence="2" type="ORF">PDENDC454_19108</name>
</gene>
<dbReference type="AlphaFoldDB" id="H3SJU4"/>
<feature type="domain" description="SnoaL-like" evidence="1">
    <location>
        <begin position="5"/>
        <end position="118"/>
    </location>
</feature>
<sequence>MSYKNALDRYIEATNSHDFSNVGKWVDSNAVYWFSDKTCTTPEEIQRYFENAWETVKEEKYSVTDVVWIAEDENSAACIYTYHWEGFIDGRYGSGKGRGTNVLVKRNDGWRIVHEHLSGQVA</sequence>
<name>H3SJU4_9BACL</name>
<dbReference type="RefSeq" id="WP_006678317.1">
    <property type="nucleotide sequence ID" value="NZ_AHKH01000061.1"/>
</dbReference>
<dbReference type="Gene3D" id="3.10.450.50">
    <property type="match status" value="1"/>
</dbReference>
<evidence type="ECO:0000313" key="2">
    <source>
        <dbReference type="EMBL" id="EHQ60666.1"/>
    </source>
</evidence>
<dbReference type="OrthoDB" id="9152983at2"/>